<dbReference type="EMBL" id="GG738894">
    <property type="protein sequence ID" value="EFC40216.1"/>
    <property type="molecule type" value="Genomic_DNA"/>
</dbReference>
<proteinExistence type="predicted"/>
<gene>
    <name evidence="1" type="ORF">NAEGRDRAFT_71991</name>
</gene>
<accession>D2VSM4</accession>
<dbReference type="Proteomes" id="UP000006671">
    <property type="component" value="Unassembled WGS sequence"/>
</dbReference>
<protein>
    <submittedName>
        <fullName evidence="1">Predicted protein</fullName>
    </submittedName>
</protein>
<evidence type="ECO:0000313" key="2">
    <source>
        <dbReference type="Proteomes" id="UP000006671"/>
    </source>
</evidence>
<dbReference type="VEuPathDB" id="AmoebaDB:NAEGRDRAFT_71991"/>
<evidence type="ECO:0000313" key="1">
    <source>
        <dbReference type="EMBL" id="EFC40216.1"/>
    </source>
</evidence>
<dbReference type="eggNOG" id="ENOG502T0AP">
    <property type="taxonomic scope" value="Eukaryota"/>
</dbReference>
<name>D2VSM4_NAEGR</name>
<dbReference type="InParanoid" id="D2VSM4"/>
<organism evidence="2">
    <name type="scientific">Naegleria gruberi</name>
    <name type="common">Amoeba</name>
    <dbReference type="NCBI Taxonomy" id="5762"/>
    <lineage>
        <taxon>Eukaryota</taxon>
        <taxon>Discoba</taxon>
        <taxon>Heterolobosea</taxon>
        <taxon>Tetramitia</taxon>
        <taxon>Eutetramitia</taxon>
        <taxon>Vahlkampfiidae</taxon>
        <taxon>Naegleria</taxon>
    </lineage>
</organism>
<keyword evidence="2" id="KW-1185">Reference proteome</keyword>
<dbReference type="AlphaFoldDB" id="D2VSM4"/>
<dbReference type="KEGG" id="ngr:NAEGRDRAFT_71991"/>
<dbReference type="RefSeq" id="XP_002672960.1">
    <property type="nucleotide sequence ID" value="XM_002672914.1"/>
</dbReference>
<reference evidence="1 2" key="1">
    <citation type="journal article" date="2010" name="Cell">
        <title>The genome of Naegleria gruberi illuminates early eukaryotic versatility.</title>
        <authorList>
            <person name="Fritz-Laylin L.K."/>
            <person name="Prochnik S.E."/>
            <person name="Ginger M.L."/>
            <person name="Dacks J.B."/>
            <person name="Carpenter M.L."/>
            <person name="Field M.C."/>
            <person name="Kuo A."/>
            <person name="Paredez A."/>
            <person name="Chapman J."/>
            <person name="Pham J."/>
            <person name="Shu S."/>
            <person name="Neupane R."/>
            <person name="Cipriano M."/>
            <person name="Mancuso J."/>
            <person name="Tu H."/>
            <person name="Salamov A."/>
            <person name="Lindquist E."/>
            <person name="Shapiro H."/>
            <person name="Lucas S."/>
            <person name="Grigoriev I.V."/>
            <person name="Cande W.Z."/>
            <person name="Fulton C."/>
            <person name="Rokhsar D.S."/>
            <person name="Dawson S.C."/>
        </authorList>
    </citation>
    <scope>NUCLEOTIDE SEQUENCE [LARGE SCALE GENOMIC DNA]</scope>
    <source>
        <strain evidence="1 2">NEG-M</strain>
    </source>
</reference>
<dbReference type="OrthoDB" id="10655071at2759"/>
<sequence>MGVTFTTSGIQHYHHHHGQHSVKKLIPLSREEYWKIIFTDDFDKFTAPLLKFNKVETETLPSEDVNIVKRTAKVFPDYDIPHALLHLLGQEEFHYVDHQEKHLLNYTMNSNTMPPLSHHDILKISTHQHIEPIDEHSCYHVLETEIHCSVLLLGHLVEKAIIHGVENGYDLLPKAVEAYIAHLNSEVK</sequence>
<dbReference type="GeneID" id="8857013"/>